<comment type="similarity">
    <text evidence="8">Belongs to the AP2/ERF transcription factor family. ERF subfamily.</text>
</comment>
<evidence type="ECO:0000256" key="9">
    <source>
        <dbReference type="SAM" id="MobiDB-lite"/>
    </source>
</evidence>
<dbReference type="InterPro" id="IPR001471">
    <property type="entry name" value="AP2/ERF_dom"/>
</dbReference>
<name>A0A2G5CXQ2_AQUCA</name>
<keyword evidence="6" id="KW-0804">Transcription</keyword>
<dbReference type="GO" id="GO:0003700">
    <property type="term" value="F:DNA-binding transcription factor activity"/>
    <property type="evidence" value="ECO:0007669"/>
    <property type="project" value="InterPro"/>
</dbReference>
<proteinExistence type="inferred from homology"/>
<dbReference type="SUPFAM" id="SSF54171">
    <property type="entry name" value="DNA-binding domain"/>
    <property type="match status" value="1"/>
</dbReference>
<dbReference type="PANTHER" id="PTHR31657:SF40">
    <property type="entry name" value="ETHYLENE-RESPONSIVE TRANSCRIPTION FACTOR ERF062"/>
    <property type="match status" value="1"/>
</dbReference>
<comment type="subcellular location">
    <subcellularLocation>
        <location evidence="1">Nucleus</location>
    </subcellularLocation>
</comment>
<feature type="region of interest" description="Disordered" evidence="9">
    <location>
        <begin position="84"/>
        <end position="124"/>
    </location>
</feature>
<evidence type="ECO:0000256" key="1">
    <source>
        <dbReference type="ARBA" id="ARBA00004123"/>
    </source>
</evidence>
<reference evidence="11 12" key="1">
    <citation type="submission" date="2017-09" db="EMBL/GenBank/DDBJ databases">
        <title>WGS assembly of Aquilegia coerulea Goldsmith.</title>
        <authorList>
            <person name="Hodges S."/>
            <person name="Kramer E."/>
            <person name="Nordborg M."/>
            <person name="Tomkins J."/>
            <person name="Borevitz J."/>
            <person name="Derieg N."/>
            <person name="Yan J."/>
            <person name="Mihaltcheva S."/>
            <person name="Hayes R.D."/>
            <person name="Rokhsar D."/>
        </authorList>
    </citation>
    <scope>NUCLEOTIDE SEQUENCE [LARGE SCALE GENOMIC DNA]</scope>
    <source>
        <strain evidence="12">cv. Goldsmith</strain>
    </source>
</reference>
<dbReference type="PANTHER" id="PTHR31657">
    <property type="entry name" value="ETHYLENE-RESPONSIVE TRANSCRIPTION FACTOR ERF061"/>
    <property type="match status" value="1"/>
</dbReference>
<feature type="compositionally biased region" description="Polar residues" evidence="9">
    <location>
        <begin position="115"/>
        <end position="124"/>
    </location>
</feature>
<evidence type="ECO:0000256" key="3">
    <source>
        <dbReference type="ARBA" id="ARBA00023015"/>
    </source>
</evidence>
<dbReference type="FunCoup" id="A0A2G5CXQ2">
    <property type="interactions" value="15"/>
</dbReference>
<dbReference type="GO" id="GO:0009873">
    <property type="term" value="P:ethylene-activated signaling pathway"/>
    <property type="evidence" value="ECO:0007669"/>
    <property type="project" value="UniProtKB-KW"/>
</dbReference>
<dbReference type="AlphaFoldDB" id="A0A2G5CXQ2"/>
<dbReference type="Gene3D" id="3.30.730.10">
    <property type="entry name" value="AP2/ERF domain"/>
    <property type="match status" value="1"/>
</dbReference>
<keyword evidence="5" id="KW-0010">Activator</keyword>
<evidence type="ECO:0000256" key="6">
    <source>
        <dbReference type="ARBA" id="ARBA00023163"/>
    </source>
</evidence>
<evidence type="ECO:0000313" key="11">
    <source>
        <dbReference type="EMBL" id="PIA36055.1"/>
    </source>
</evidence>
<dbReference type="PRINTS" id="PR00367">
    <property type="entry name" value="ETHRSPELEMNT"/>
</dbReference>
<dbReference type="GO" id="GO:0005634">
    <property type="term" value="C:nucleus"/>
    <property type="evidence" value="ECO:0007669"/>
    <property type="project" value="UniProtKB-SubCell"/>
</dbReference>
<protein>
    <recommendedName>
        <fullName evidence="10">AP2/ERF domain-containing protein</fullName>
    </recommendedName>
</protein>
<dbReference type="FunFam" id="3.30.730.10:FF:000001">
    <property type="entry name" value="Ethylene-responsive transcription factor 2"/>
    <property type="match status" value="1"/>
</dbReference>
<dbReference type="SMART" id="SM00380">
    <property type="entry name" value="AP2"/>
    <property type="match status" value="1"/>
</dbReference>
<organism evidence="11 12">
    <name type="scientific">Aquilegia coerulea</name>
    <name type="common">Rocky mountain columbine</name>
    <dbReference type="NCBI Taxonomy" id="218851"/>
    <lineage>
        <taxon>Eukaryota</taxon>
        <taxon>Viridiplantae</taxon>
        <taxon>Streptophyta</taxon>
        <taxon>Embryophyta</taxon>
        <taxon>Tracheophyta</taxon>
        <taxon>Spermatophyta</taxon>
        <taxon>Magnoliopsida</taxon>
        <taxon>Ranunculales</taxon>
        <taxon>Ranunculaceae</taxon>
        <taxon>Thalictroideae</taxon>
        <taxon>Aquilegia</taxon>
    </lineage>
</organism>
<keyword evidence="12" id="KW-1185">Reference proteome</keyword>
<gene>
    <name evidence="11" type="ORF">AQUCO_03400155v1</name>
</gene>
<keyword evidence="4" id="KW-0238">DNA-binding</keyword>
<evidence type="ECO:0000256" key="4">
    <source>
        <dbReference type="ARBA" id="ARBA00023125"/>
    </source>
</evidence>
<evidence type="ECO:0000256" key="2">
    <source>
        <dbReference type="ARBA" id="ARBA00022745"/>
    </source>
</evidence>
<evidence type="ECO:0000256" key="7">
    <source>
        <dbReference type="ARBA" id="ARBA00023242"/>
    </source>
</evidence>
<dbReference type="PROSITE" id="PS51032">
    <property type="entry name" value="AP2_ERF"/>
    <property type="match status" value="1"/>
</dbReference>
<evidence type="ECO:0000313" key="12">
    <source>
        <dbReference type="Proteomes" id="UP000230069"/>
    </source>
</evidence>
<evidence type="ECO:0000256" key="8">
    <source>
        <dbReference type="ARBA" id="ARBA00024343"/>
    </source>
</evidence>
<evidence type="ECO:0000256" key="5">
    <source>
        <dbReference type="ARBA" id="ARBA00023159"/>
    </source>
</evidence>
<dbReference type="InterPro" id="IPR016177">
    <property type="entry name" value="DNA-bd_dom_sf"/>
</dbReference>
<evidence type="ECO:0000259" key="10">
    <source>
        <dbReference type="PROSITE" id="PS51032"/>
    </source>
</evidence>
<feature type="domain" description="AP2/ERF" evidence="10">
    <location>
        <begin position="181"/>
        <end position="238"/>
    </location>
</feature>
<feature type="compositionally biased region" description="Polar residues" evidence="9">
    <location>
        <begin position="84"/>
        <end position="105"/>
    </location>
</feature>
<keyword evidence="7" id="KW-0539">Nucleus</keyword>
<accession>A0A2G5CXQ2</accession>
<keyword evidence="3" id="KW-0805">Transcription regulation</keyword>
<dbReference type="InParanoid" id="A0A2G5CXQ2"/>
<dbReference type="CDD" id="cd00018">
    <property type="entry name" value="AP2"/>
    <property type="match status" value="1"/>
</dbReference>
<dbReference type="Proteomes" id="UP000230069">
    <property type="component" value="Unassembled WGS sequence"/>
</dbReference>
<keyword evidence="2" id="KW-0936">Ethylene signaling pathway</keyword>
<dbReference type="GO" id="GO:0000976">
    <property type="term" value="F:transcription cis-regulatory region binding"/>
    <property type="evidence" value="ECO:0007669"/>
    <property type="project" value="UniProtKB-ARBA"/>
</dbReference>
<dbReference type="EMBL" id="KZ305051">
    <property type="protein sequence ID" value="PIA36055.1"/>
    <property type="molecule type" value="Genomic_DNA"/>
</dbReference>
<dbReference type="Pfam" id="PF00847">
    <property type="entry name" value="AP2"/>
    <property type="match status" value="1"/>
</dbReference>
<dbReference type="OrthoDB" id="777275at2759"/>
<dbReference type="InterPro" id="IPR036955">
    <property type="entry name" value="AP2/ERF_dom_sf"/>
</dbReference>
<sequence length="347" mass="38529">MEDQFPSYLPGFTRMLNDPILWGALAHSSVCANEGTEFFSSPEPSSSVDDIATVSLNITEFGKRKSNLENGFAKEFTSNVIVPESTSPVSSMSNTATSSETSEVKGNSIPVSEPSAEQDQVQSQPGLDWHAINKSYMNCMSKSSAGYCLGVNKTQTMKYAGRKMQENHQNSWSASSSQGKLYRGVRQRHWGKWVAEIRLPRNRSRVWLGTFDTAEEAAFAYDTAAYKLRGEFAQLNFPDLKHQLKANSLNGSSTAALLDSKLQAIAQKKKPPAPDKLIPKSQKMEQLSEKPIRKECSFDLESRVGSELMGESKKTHEMVSDVDDVLLSRMPSLDMDMIWDSLPIFDS</sequence>
<dbReference type="InterPro" id="IPR051758">
    <property type="entry name" value="ERF/AP2-like"/>
</dbReference>
<dbReference type="STRING" id="218851.A0A2G5CXQ2"/>